<dbReference type="AlphaFoldDB" id="A0A132PHG1"/>
<proteinExistence type="predicted"/>
<keyword evidence="2" id="KW-1185">Reference proteome</keyword>
<gene>
    <name evidence="1" type="ORF">AFM11_24310</name>
</gene>
<comment type="caution">
    <text evidence="1">The sequence shown here is derived from an EMBL/GenBank/DDBJ whole genome shotgun (WGS) entry which is preliminary data.</text>
</comment>
<evidence type="ECO:0000313" key="2">
    <source>
        <dbReference type="Proteomes" id="UP000070612"/>
    </source>
</evidence>
<accession>A0A132PHG1</accession>
<reference evidence="1 2" key="1">
    <citation type="submission" date="2015-07" db="EMBL/GenBank/DDBJ databases">
        <title>A draft genome sequence of Mycobacterium wolinskyi.</title>
        <authorList>
            <person name="de Man T.J."/>
            <person name="Perry K.A."/>
            <person name="Coulliette A.D."/>
            <person name="Jensen B."/>
            <person name="Toney N.C."/>
            <person name="Limbago B.M."/>
            <person name="Noble-Wang J."/>
        </authorList>
    </citation>
    <scope>NUCLEOTIDE SEQUENCE [LARGE SCALE GENOMIC DNA]</scope>
    <source>
        <strain evidence="1 2">CDC_01</strain>
    </source>
</reference>
<dbReference type="PATRIC" id="fig|59750.3.peg.2221"/>
<protein>
    <submittedName>
        <fullName evidence="1">Uncharacterized protein</fullName>
    </submittedName>
</protein>
<sequence length="156" mass="16678">MCGEHMKMIIMSDMPARSLTLLSADLDQLLAEVGAGTLLLTVPVLDDAIQVGIGGDYPTGTIAVTTTACGVRIRHLDGRPMQVHIVRDWQDADAPGIRSTLFGEPVHELPLERHGRSWVIGTGVPVGRAEDLATFVNTVARFAVAKQRKTGQVVAA</sequence>
<dbReference type="EMBL" id="LGTW01000018">
    <property type="protein sequence ID" value="KWX21647.1"/>
    <property type="molecule type" value="Genomic_DNA"/>
</dbReference>
<dbReference type="Proteomes" id="UP000070612">
    <property type="component" value="Unassembled WGS sequence"/>
</dbReference>
<organism evidence="1 2">
    <name type="scientific">Mycolicibacterium wolinskyi</name>
    <dbReference type="NCBI Taxonomy" id="59750"/>
    <lineage>
        <taxon>Bacteria</taxon>
        <taxon>Bacillati</taxon>
        <taxon>Actinomycetota</taxon>
        <taxon>Actinomycetes</taxon>
        <taxon>Mycobacteriales</taxon>
        <taxon>Mycobacteriaceae</taxon>
        <taxon>Mycolicibacterium</taxon>
    </lineage>
</organism>
<evidence type="ECO:0000313" key="1">
    <source>
        <dbReference type="EMBL" id="KWX21647.1"/>
    </source>
</evidence>
<name>A0A132PHG1_9MYCO</name>
<dbReference type="STRING" id="59750.AWC31_23805"/>